<evidence type="ECO:0000313" key="2">
    <source>
        <dbReference type="Proteomes" id="UP000824120"/>
    </source>
</evidence>
<comment type="caution">
    <text evidence="1">The sequence shown here is derived from an EMBL/GenBank/DDBJ whole genome shotgun (WGS) entry which is preliminary data.</text>
</comment>
<keyword evidence="2" id="KW-1185">Reference proteome</keyword>
<gene>
    <name evidence="1" type="ORF">H5410_013334</name>
</gene>
<organism evidence="1 2">
    <name type="scientific">Solanum commersonii</name>
    <name type="common">Commerson's wild potato</name>
    <name type="synonym">Commerson's nightshade</name>
    <dbReference type="NCBI Taxonomy" id="4109"/>
    <lineage>
        <taxon>Eukaryota</taxon>
        <taxon>Viridiplantae</taxon>
        <taxon>Streptophyta</taxon>
        <taxon>Embryophyta</taxon>
        <taxon>Tracheophyta</taxon>
        <taxon>Spermatophyta</taxon>
        <taxon>Magnoliopsida</taxon>
        <taxon>eudicotyledons</taxon>
        <taxon>Gunneridae</taxon>
        <taxon>Pentapetalae</taxon>
        <taxon>asterids</taxon>
        <taxon>lamiids</taxon>
        <taxon>Solanales</taxon>
        <taxon>Solanaceae</taxon>
        <taxon>Solanoideae</taxon>
        <taxon>Solaneae</taxon>
        <taxon>Solanum</taxon>
    </lineage>
</organism>
<evidence type="ECO:0000313" key="1">
    <source>
        <dbReference type="EMBL" id="KAG5628116.1"/>
    </source>
</evidence>
<dbReference type="AlphaFoldDB" id="A0A9J6AUK8"/>
<accession>A0A9J6AUK8</accession>
<dbReference type="EMBL" id="JACXVP010000002">
    <property type="protein sequence ID" value="KAG5628116.1"/>
    <property type="molecule type" value="Genomic_DNA"/>
</dbReference>
<name>A0A9J6AUK8_SOLCO</name>
<proteinExistence type="predicted"/>
<protein>
    <submittedName>
        <fullName evidence="1">Uncharacterized protein</fullName>
    </submittedName>
</protein>
<sequence length="66" mass="7752">MPWREINRNTHLMTASRYSWHVNLLDGCAILQEAISARLMALLNTIFNKTLRWNLGNSMEHINKNK</sequence>
<reference evidence="1 2" key="1">
    <citation type="submission" date="2020-09" db="EMBL/GenBank/DDBJ databases">
        <title>De no assembly of potato wild relative species, Solanum commersonii.</title>
        <authorList>
            <person name="Cho K."/>
        </authorList>
    </citation>
    <scope>NUCLEOTIDE SEQUENCE [LARGE SCALE GENOMIC DNA]</scope>
    <source>
        <strain evidence="1">LZ3.2</strain>
        <tissue evidence="1">Leaf</tissue>
    </source>
</reference>
<dbReference type="Proteomes" id="UP000824120">
    <property type="component" value="Chromosome 2"/>
</dbReference>